<accession>A0A540R800</accession>
<gene>
    <name evidence="1" type="ORF">EJK80_04740</name>
</gene>
<protein>
    <submittedName>
        <fullName evidence="1">Uncharacterized protein</fullName>
    </submittedName>
</protein>
<organism evidence="1 2">
    <name type="scientific">Corynebacterium phoceense</name>
    <dbReference type="NCBI Taxonomy" id="1686286"/>
    <lineage>
        <taxon>Bacteria</taxon>
        <taxon>Bacillati</taxon>
        <taxon>Actinomycetota</taxon>
        <taxon>Actinomycetes</taxon>
        <taxon>Mycobacteriales</taxon>
        <taxon>Corynebacteriaceae</taxon>
        <taxon>Corynebacterium</taxon>
    </lineage>
</organism>
<dbReference type="STRING" id="1686286.GCA_900092335_00760"/>
<proteinExistence type="predicted"/>
<reference evidence="1 2" key="1">
    <citation type="submission" date="2019-06" db="EMBL/GenBank/DDBJ databases">
        <title>Draft genome of C. phoceense Strain 272.</title>
        <authorList>
            <person name="Pacheco L.G.C."/>
            <person name="Barberis C.M."/>
            <person name="Almuzara M.N."/>
            <person name="Traglia G.M."/>
            <person name="Santos C.S."/>
            <person name="Rocha D.J.P.G."/>
            <person name="Aguiar E.R.G.R."/>
            <person name="Vay C.A."/>
        </authorList>
    </citation>
    <scope>NUCLEOTIDE SEQUENCE [LARGE SCALE GENOMIC DNA]</scope>
    <source>
        <strain evidence="1 2">272</strain>
    </source>
</reference>
<dbReference type="InterPro" id="IPR054211">
    <property type="entry name" value="DUF6918"/>
</dbReference>
<name>A0A540R800_9CORY</name>
<dbReference type="GeneID" id="79852078"/>
<evidence type="ECO:0000313" key="1">
    <source>
        <dbReference type="EMBL" id="TQE43848.1"/>
    </source>
</evidence>
<keyword evidence="2" id="KW-1185">Reference proteome</keyword>
<evidence type="ECO:0000313" key="2">
    <source>
        <dbReference type="Proteomes" id="UP000318080"/>
    </source>
</evidence>
<dbReference type="Proteomes" id="UP000318080">
    <property type="component" value="Unassembled WGS sequence"/>
</dbReference>
<sequence>MSHLSQLLDGATRQAVINDVAQLIDTVVAEQSGITGMAIKGAVSAAKKTDANVLSKVVAQVLPDVLGELEPTWQEFEASGQSDFAAFVEPRSEQIAGSIMNIADNKSQQVNNGAFLKAYNALRGKAVKIVTPHVPALARTLAAHM</sequence>
<dbReference type="Pfam" id="PF21893">
    <property type="entry name" value="DUF6918"/>
    <property type="match status" value="1"/>
</dbReference>
<dbReference type="AlphaFoldDB" id="A0A540R800"/>
<dbReference type="EMBL" id="VHIR01000005">
    <property type="protein sequence ID" value="TQE43848.1"/>
    <property type="molecule type" value="Genomic_DNA"/>
</dbReference>
<dbReference type="RefSeq" id="WP_066492751.1">
    <property type="nucleotide sequence ID" value="NZ_JADPQA010000007.1"/>
</dbReference>
<comment type="caution">
    <text evidence="1">The sequence shown here is derived from an EMBL/GenBank/DDBJ whole genome shotgun (WGS) entry which is preliminary data.</text>
</comment>